<feature type="signal peptide" evidence="2">
    <location>
        <begin position="1"/>
        <end position="20"/>
    </location>
</feature>
<dbReference type="Pfam" id="PF20597">
    <property type="entry name" value="pAdhesive_15"/>
    <property type="match status" value="1"/>
</dbReference>
<feature type="compositionally biased region" description="Polar residues" evidence="1">
    <location>
        <begin position="593"/>
        <end position="602"/>
    </location>
</feature>
<feature type="compositionally biased region" description="Polar residues" evidence="1">
    <location>
        <begin position="675"/>
        <end position="685"/>
    </location>
</feature>
<keyword evidence="5" id="KW-1185">Reference proteome</keyword>
<dbReference type="EMBL" id="CAJNOR010001135">
    <property type="protein sequence ID" value="CAF1082742.1"/>
    <property type="molecule type" value="Genomic_DNA"/>
</dbReference>
<feature type="region of interest" description="Disordered" evidence="1">
    <location>
        <begin position="593"/>
        <end position="707"/>
    </location>
</feature>
<protein>
    <recommendedName>
        <fullName evidence="3">Choice-of-anchor A domain-containing protein</fullName>
    </recommendedName>
</protein>
<dbReference type="InterPro" id="IPR026588">
    <property type="entry name" value="Choice_anch_A"/>
</dbReference>
<reference evidence="4" key="1">
    <citation type="submission" date="2021-02" db="EMBL/GenBank/DDBJ databases">
        <authorList>
            <person name="Nowell W R."/>
        </authorList>
    </citation>
    <scope>NUCLEOTIDE SEQUENCE</scope>
</reference>
<feature type="region of interest" description="Disordered" evidence="1">
    <location>
        <begin position="322"/>
        <end position="536"/>
    </location>
</feature>
<gene>
    <name evidence="4" type="ORF">XAT740_LOCUS17411</name>
</gene>
<evidence type="ECO:0000313" key="4">
    <source>
        <dbReference type="EMBL" id="CAF1082742.1"/>
    </source>
</evidence>
<dbReference type="NCBIfam" id="TIGR04215">
    <property type="entry name" value="choice_anch_A"/>
    <property type="match status" value="1"/>
</dbReference>
<sequence>MHSISLVFVAVLLIGGELNGYASVTAQSTCSDYGALKYMSEYNLITLGDLSTSSDVEYKTLVCGSLKSSSSANFAIQLTQSDTTPSTAVLQIDKSIVDGNPINVQIGSVALGDSSNTIVKQGNVTYTVNNRQFNINGGNEGGQVVYDAQLDSKCTTVSSGLKDLSLTLSKKTPNNNVVIPSTQPGPLNVNIATKDSEGFAFVTITDGNLFFHNPKVQQIQIRNNVQASWIVINLGGKSITYDQGTIVGSLTQLDTRSRVLFNFYEAETITIQRNFMGALLAPLATVTTNANIDGATAVLSLTTSAELHKPLYLFPPCANVSTTTTTTTTTTTEPTTTTTTTTEPTTTTTTTTEPTTTTTTTEPTTTTTTTTEPTTTTTEPTTTTTTTTEPTTTTTTTTEPTTTTTTTTEPTTTTTEPPTTTTTTTEPTTTTTTTTEPTTTTTTTEPTTTTTTTTEPTTTTTKPTTTEPTTTEPTTTTTTTTQSTTTTAATAATEPTTTEPTTTTTTTTTTQLTTTVTTTEPTTTEPTTTTTTEPTITTTTAEPTTTTATSTTVAPTTATTATTAKPTTVKTTACETTVTTQATRTSVATKSTITAEQTTTSARTKPVRTTKRVTKPVNGTSKSTTRAGTKATSATTTKSGITKMTGSWKPVITTPIQRTTTKRQATDKPTKHTTVKPNKSTNRACSSSSSDETNDSREKKPRGCSLSQGCNQRVHVKRILSSTAGRGEQNRRCAKCALSHISFTVLLEGITLNQLTNQCNKRYMDDFKQSLTDKIRKFQPNGLKSMRITSLTTHESNGLVVELLFNVTPQYNQQLAVAIHRALASYGFDQLIDGKN</sequence>
<feature type="compositionally biased region" description="Low complexity" evidence="1">
    <location>
        <begin position="615"/>
        <end position="643"/>
    </location>
</feature>
<keyword evidence="2" id="KW-0732">Signal</keyword>
<proteinExistence type="predicted"/>
<evidence type="ECO:0000313" key="5">
    <source>
        <dbReference type="Proteomes" id="UP000663828"/>
    </source>
</evidence>
<evidence type="ECO:0000256" key="1">
    <source>
        <dbReference type="SAM" id="MobiDB-lite"/>
    </source>
</evidence>
<evidence type="ECO:0000259" key="3">
    <source>
        <dbReference type="Pfam" id="PF20597"/>
    </source>
</evidence>
<dbReference type="AlphaFoldDB" id="A0A814MQT9"/>
<feature type="compositionally biased region" description="Basic residues" evidence="1">
    <location>
        <begin position="605"/>
        <end position="614"/>
    </location>
</feature>
<comment type="caution">
    <text evidence="4">The sequence shown here is derived from an EMBL/GenBank/DDBJ whole genome shotgun (WGS) entry which is preliminary data.</text>
</comment>
<feature type="compositionally biased region" description="Polar residues" evidence="1">
    <location>
        <begin position="654"/>
        <end position="663"/>
    </location>
</feature>
<accession>A0A814MQT9</accession>
<evidence type="ECO:0000256" key="2">
    <source>
        <dbReference type="SAM" id="SignalP"/>
    </source>
</evidence>
<feature type="chain" id="PRO_5032844713" description="Choice-of-anchor A domain-containing protein" evidence="2">
    <location>
        <begin position="21"/>
        <end position="836"/>
    </location>
</feature>
<organism evidence="4 5">
    <name type="scientific">Adineta ricciae</name>
    <name type="common">Rotifer</name>
    <dbReference type="NCBI Taxonomy" id="249248"/>
    <lineage>
        <taxon>Eukaryota</taxon>
        <taxon>Metazoa</taxon>
        <taxon>Spiralia</taxon>
        <taxon>Gnathifera</taxon>
        <taxon>Rotifera</taxon>
        <taxon>Eurotatoria</taxon>
        <taxon>Bdelloidea</taxon>
        <taxon>Adinetida</taxon>
        <taxon>Adinetidae</taxon>
        <taxon>Adineta</taxon>
    </lineage>
</organism>
<dbReference type="Proteomes" id="UP000663828">
    <property type="component" value="Unassembled WGS sequence"/>
</dbReference>
<name>A0A814MQT9_ADIRI</name>
<feature type="domain" description="Choice-of-anchor A" evidence="3">
    <location>
        <begin position="38"/>
        <end position="308"/>
    </location>
</feature>